<dbReference type="InterPro" id="IPR057529">
    <property type="entry name" value="MRCK/ROCK_PH"/>
</dbReference>
<dbReference type="PROSITE" id="PS50011">
    <property type="entry name" value="PROTEIN_KINASE_DOM"/>
    <property type="match status" value="1"/>
</dbReference>
<keyword evidence="15 19" id="KW-0175">Coiled coil</keyword>
<evidence type="ECO:0000256" key="4">
    <source>
        <dbReference type="ARBA" id="ARBA00012513"/>
    </source>
</evidence>
<dbReference type="InterPro" id="IPR000961">
    <property type="entry name" value="AGC-kinase_C"/>
</dbReference>
<dbReference type="Gene3D" id="3.30.200.20">
    <property type="entry name" value="Phosphorylase Kinase, domain 1"/>
    <property type="match status" value="1"/>
</dbReference>
<dbReference type="EnsemblMetazoa" id="SSS_8306s_mrna">
    <property type="protein sequence ID" value="KAF7488419.1"/>
    <property type="gene ID" value="SSS_8306"/>
</dbReference>
<gene>
    <name evidence="27" type="ORF">SSS_8306</name>
</gene>
<dbReference type="CDD" id="cd00132">
    <property type="entry name" value="CRIB"/>
    <property type="match status" value="1"/>
</dbReference>
<dbReference type="SMART" id="SM00109">
    <property type="entry name" value="C1"/>
    <property type="match status" value="1"/>
</dbReference>
<dbReference type="CDD" id="cd20809">
    <property type="entry name" value="C1_MRCK"/>
    <property type="match status" value="1"/>
</dbReference>
<evidence type="ECO:0000256" key="20">
    <source>
        <dbReference type="SAM" id="MobiDB-lite"/>
    </source>
</evidence>
<feature type="domain" description="AGC-kinase C-terminal" evidence="26">
    <location>
        <begin position="383"/>
        <end position="453"/>
    </location>
</feature>
<evidence type="ECO:0000256" key="16">
    <source>
        <dbReference type="ARBA" id="ARBA00047899"/>
    </source>
</evidence>
<evidence type="ECO:0000256" key="1">
    <source>
        <dbReference type="ARBA" id="ARBA00001946"/>
    </source>
</evidence>
<dbReference type="PROSITE" id="PS00479">
    <property type="entry name" value="ZF_DAG_PE_1"/>
    <property type="match status" value="1"/>
</dbReference>
<dbReference type="InterPro" id="IPR011993">
    <property type="entry name" value="PH-like_dom_sf"/>
</dbReference>
<dbReference type="InterPro" id="IPR011009">
    <property type="entry name" value="Kinase-like_dom_sf"/>
</dbReference>
<feature type="region of interest" description="Disordered" evidence="20">
    <location>
        <begin position="1486"/>
        <end position="1505"/>
    </location>
</feature>
<reference evidence="27" key="2">
    <citation type="submission" date="2020-01" db="EMBL/GenBank/DDBJ databases">
        <authorList>
            <person name="Korhonen P.K.K."/>
            <person name="Guangxu M.G."/>
            <person name="Wang T.W."/>
            <person name="Stroehlein A.J.S."/>
            <person name="Young N.D."/>
            <person name="Ang C.-S.A."/>
            <person name="Fernando D.W.F."/>
            <person name="Lu H.L."/>
            <person name="Taylor S.T."/>
            <person name="Ehtesham M.E.M."/>
            <person name="Najaraj S.H.N."/>
            <person name="Harsha G.H.G."/>
            <person name="Madugundu A.M."/>
            <person name="Renuse S.R."/>
            <person name="Holt D.H."/>
            <person name="Pandey A.P."/>
            <person name="Papenfuss A.P."/>
            <person name="Gasser R.B.G."/>
            <person name="Fischer K.F."/>
        </authorList>
    </citation>
    <scope>NUCLEOTIDE SEQUENCE</scope>
    <source>
        <strain evidence="27">SSS_KF_BRIS2020</strain>
    </source>
</reference>
<feature type="domain" description="Phorbol-ester/DAG-type" evidence="23">
    <location>
        <begin position="877"/>
        <end position="926"/>
    </location>
</feature>
<keyword evidence="5" id="KW-0963">Cytoplasm</keyword>
<evidence type="ECO:0000313" key="27">
    <source>
        <dbReference type="EMBL" id="KAF7488419.1"/>
    </source>
</evidence>
<evidence type="ECO:0000256" key="19">
    <source>
        <dbReference type="SAM" id="Coils"/>
    </source>
</evidence>
<keyword evidence="9" id="KW-0479">Metal-binding</keyword>
<feature type="compositionally biased region" description="Low complexity" evidence="20">
    <location>
        <begin position="809"/>
        <end position="819"/>
    </location>
</feature>
<dbReference type="EMBL" id="WVUK01000066">
    <property type="protein sequence ID" value="KAF7488419.1"/>
    <property type="molecule type" value="Genomic_DNA"/>
</dbReference>
<dbReference type="InterPro" id="IPR050839">
    <property type="entry name" value="Rho-assoc_Ser/Thr_Kinase"/>
</dbReference>
<dbReference type="FunFam" id="3.30.200.20:FF:000017">
    <property type="entry name" value="Non-specific serine/threonine protein kinase"/>
    <property type="match status" value="1"/>
</dbReference>
<evidence type="ECO:0000256" key="18">
    <source>
        <dbReference type="PROSITE-ProRule" id="PRU10141"/>
    </source>
</evidence>
<feature type="compositionally biased region" description="Basic and acidic residues" evidence="20">
    <location>
        <begin position="1486"/>
        <end position="1495"/>
    </location>
</feature>
<dbReference type="Pfam" id="PF00130">
    <property type="entry name" value="C1_1"/>
    <property type="match status" value="1"/>
</dbReference>
<dbReference type="Proteomes" id="UP000070412">
    <property type="component" value="Unassembled WGS sequence"/>
</dbReference>
<dbReference type="Pfam" id="PF00069">
    <property type="entry name" value="Pkinase"/>
    <property type="match status" value="1"/>
</dbReference>
<proteinExistence type="inferred from homology"/>
<feature type="domain" description="CRIB" evidence="24">
    <location>
        <begin position="1452"/>
        <end position="1465"/>
    </location>
</feature>
<dbReference type="PROSITE" id="PS50108">
    <property type="entry name" value="CRIB"/>
    <property type="match status" value="1"/>
</dbReference>
<feature type="binding site" evidence="18">
    <location>
        <position position="146"/>
    </location>
    <ligand>
        <name>ATP</name>
        <dbReference type="ChEBI" id="CHEBI:30616"/>
    </ligand>
</feature>
<dbReference type="PROSITE" id="PS50081">
    <property type="entry name" value="ZF_DAG_PE_2"/>
    <property type="match status" value="1"/>
</dbReference>
<dbReference type="OrthoDB" id="6503988at2759"/>
<dbReference type="PANTHER" id="PTHR22988:SF66">
    <property type="entry name" value="SERINE_THREONINE-PROTEIN KINASE GENGHIS KHAN"/>
    <property type="match status" value="1"/>
</dbReference>
<dbReference type="EC" id="2.7.11.1" evidence="4"/>
<keyword evidence="14 18" id="KW-0067">ATP-binding</keyword>
<keyword evidence="11" id="KW-0863">Zinc-finger</keyword>
<dbReference type="InterPro" id="IPR000095">
    <property type="entry name" value="CRIB_dom"/>
</dbReference>
<organism evidence="27">
    <name type="scientific">Sarcoptes scabiei</name>
    <name type="common">Itch mite</name>
    <name type="synonym">Acarus scabiei</name>
    <dbReference type="NCBI Taxonomy" id="52283"/>
    <lineage>
        <taxon>Eukaryota</taxon>
        <taxon>Metazoa</taxon>
        <taxon>Ecdysozoa</taxon>
        <taxon>Arthropoda</taxon>
        <taxon>Chelicerata</taxon>
        <taxon>Arachnida</taxon>
        <taxon>Acari</taxon>
        <taxon>Acariformes</taxon>
        <taxon>Sarcoptiformes</taxon>
        <taxon>Astigmata</taxon>
        <taxon>Psoroptidia</taxon>
        <taxon>Sarcoptoidea</taxon>
        <taxon>Sarcoptidae</taxon>
        <taxon>Sarcoptinae</taxon>
        <taxon>Sarcoptes</taxon>
    </lineage>
</organism>
<evidence type="ECO:0000256" key="3">
    <source>
        <dbReference type="ARBA" id="ARBA00005719"/>
    </source>
</evidence>
<dbReference type="GO" id="GO:0008270">
    <property type="term" value="F:zinc ion binding"/>
    <property type="evidence" value="ECO:0007669"/>
    <property type="project" value="UniProtKB-KW"/>
</dbReference>
<dbReference type="SMART" id="SM00233">
    <property type="entry name" value="PH"/>
    <property type="match status" value="1"/>
</dbReference>
<dbReference type="SMART" id="SM00133">
    <property type="entry name" value="S_TK_X"/>
    <property type="match status" value="1"/>
</dbReference>
<dbReference type="PANTHER" id="PTHR22988">
    <property type="entry name" value="MYOTONIC DYSTROPHY S/T KINASE-RELATED"/>
    <property type="match status" value="1"/>
</dbReference>
<keyword evidence="6" id="KW-0723">Serine/threonine-protein kinase</keyword>
<dbReference type="SMART" id="SM00036">
    <property type="entry name" value="CNH"/>
    <property type="match status" value="1"/>
</dbReference>
<dbReference type="InterPro" id="IPR008271">
    <property type="entry name" value="Ser/Thr_kinase_AS"/>
</dbReference>
<dbReference type="SUPFAM" id="SSF50978">
    <property type="entry name" value="WD40 repeat-like"/>
    <property type="match status" value="1"/>
</dbReference>
<keyword evidence="29" id="KW-1185">Reference proteome</keyword>
<name>A0A834R2K5_SARSC</name>
<feature type="coiled-coil region" evidence="19">
    <location>
        <begin position="488"/>
        <end position="642"/>
    </location>
</feature>
<keyword evidence="8" id="KW-0808">Transferase</keyword>
<evidence type="ECO:0000256" key="7">
    <source>
        <dbReference type="ARBA" id="ARBA00022553"/>
    </source>
</evidence>
<evidence type="ECO:0000259" key="26">
    <source>
        <dbReference type="PROSITE" id="PS51285"/>
    </source>
</evidence>
<feature type="coiled-coil region" evidence="19">
    <location>
        <begin position="744"/>
        <end position="799"/>
    </location>
</feature>
<feature type="domain" description="CNH" evidence="25">
    <location>
        <begin position="1116"/>
        <end position="1393"/>
    </location>
</feature>
<feature type="domain" description="Protein kinase" evidence="22">
    <location>
        <begin position="117"/>
        <end position="382"/>
    </location>
</feature>
<dbReference type="GO" id="GO:0004674">
    <property type="term" value="F:protein serine/threonine kinase activity"/>
    <property type="evidence" value="ECO:0007669"/>
    <property type="project" value="UniProtKB-KW"/>
</dbReference>
<evidence type="ECO:0000259" key="22">
    <source>
        <dbReference type="PROSITE" id="PS50011"/>
    </source>
</evidence>
<keyword evidence="13" id="KW-0862">Zinc</keyword>
<feature type="region of interest" description="Disordered" evidence="20">
    <location>
        <begin position="809"/>
        <end position="833"/>
    </location>
</feature>
<dbReference type="InterPro" id="IPR046349">
    <property type="entry name" value="C1-like_sf"/>
</dbReference>
<evidence type="ECO:0000256" key="10">
    <source>
        <dbReference type="ARBA" id="ARBA00022741"/>
    </source>
</evidence>
<evidence type="ECO:0000256" key="12">
    <source>
        <dbReference type="ARBA" id="ARBA00022777"/>
    </source>
</evidence>
<evidence type="ECO:0000259" key="21">
    <source>
        <dbReference type="PROSITE" id="PS50003"/>
    </source>
</evidence>
<evidence type="ECO:0000256" key="11">
    <source>
        <dbReference type="ARBA" id="ARBA00022771"/>
    </source>
</evidence>
<reference evidence="28" key="3">
    <citation type="submission" date="2022-06" db="UniProtKB">
        <authorList>
            <consortium name="EnsemblMetazoa"/>
        </authorList>
    </citation>
    <scope>IDENTIFICATION</scope>
</reference>
<evidence type="ECO:0000256" key="17">
    <source>
        <dbReference type="ARBA" id="ARBA00048679"/>
    </source>
</evidence>
<evidence type="ECO:0000256" key="2">
    <source>
        <dbReference type="ARBA" id="ARBA00004496"/>
    </source>
</evidence>
<evidence type="ECO:0000313" key="29">
    <source>
        <dbReference type="Proteomes" id="UP000070412"/>
    </source>
</evidence>
<dbReference type="InterPro" id="IPR001849">
    <property type="entry name" value="PH_domain"/>
</dbReference>
<dbReference type="InterPro" id="IPR001180">
    <property type="entry name" value="CNH_dom"/>
</dbReference>
<dbReference type="Gene3D" id="2.30.29.30">
    <property type="entry name" value="Pleckstrin-homology domain (PH domain)/Phosphotyrosine-binding domain (PTB)"/>
    <property type="match status" value="1"/>
</dbReference>
<keyword evidence="7" id="KW-0597">Phosphoprotein</keyword>
<evidence type="ECO:0000256" key="14">
    <source>
        <dbReference type="ARBA" id="ARBA00022840"/>
    </source>
</evidence>
<dbReference type="InterPro" id="IPR002219">
    <property type="entry name" value="PKC_DAG/PE"/>
</dbReference>
<dbReference type="PROSITE" id="PS50003">
    <property type="entry name" value="PH_DOMAIN"/>
    <property type="match status" value="1"/>
</dbReference>
<dbReference type="SMART" id="SM00220">
    <property type="entry name" value="S_TKc"/>
    <property type="match status" value="1"/>
</dbReference>
<keyword evidence="12 27" id="KW-0418">Kinase</keyword>
<dbReference type="SUPFAM" id="SSF50729">
    <property type="entry name" value="PH domain-like"/>
    <property type="match status" value="1"/>
</dbReference>
<comment type="cofactor">
    <cofactor evidence="1">
        <name>Mg(2+)</name>
        <dbReference type="ChEBI" id="CHEBI:18420"/>
    </cofactor>
</comment>
<dbReference type="GO" id="GO:0005737">
    <property type="term" value="C:cytoplasm"/>
    <property type="evidence" value="ECO:0007669"/>
    <property type="project" value="UniProtKB-SubCell"/>
</dbReference>
<accession>A0A834R2K5</accession>
<dbReference type="InterPro" id="IPR017441">
    <property type="entry name" value="Protein_kinase_ATP_BS"/>
</dbReference>
<dbReference type="Gene3D" id="3.30.60.20">
    <property type="match status" value="1"/>
</dbReference>
<evidence type="ECO:0000256" key="6">
    <source>
        <dbReference type="ARBA" id="ARBA00022527"/>
    </source>
</evidence>
<reference evidence="29" key="1">
    <citation type="journal article" date="2020" name="PLoS Negl. Trop. Dis.">
        <title>High-quality nuclear genome for Sarcoptes scabiei-A critical resource for a neglected parasite.</title>
        <authorList>
            <person name="Korhonen P.K."/>
            <person name="Gasser R.B."/>
            <person name="Ma G."/>
            <person name="Wang T."/>
            <person name="Stroehlein A.J."/>
            <person name="Young N.D."/>
            <person name="Ang C.S."/>
            <person name="Fernando D.D."/>
            <person name="Lu H.C."/>
            <person name="Taylor S."/>
            <person name="Reynolds S.L."/>
            <person name="Mofiz E."/>
            <person name="Najaraj S.H."/>
            <person name="Gowda H."/>
            <person name="Madugundu A."/>
            <person name="Renuse S."/>
            <person name="Holt D."/>
            <person name="Pandey A."/>
            <person name="Papenfuss A.T."/>
            <person name="Fischer K."/>
        </authorList>
    </citation>
    <scope>NUCLEOTIDE SEQUENCE [LARGE SCALE GENOMIC DNA]</scope>
</reference>
<dbReference type="Pfam" id="PF00780">
    <property type="entry name" value="CNH"/>
    <property type="match status" value="1"/>
</dbReference>
<dbReference type="GO" id="GO:0005856">
    <property type="term" value="C:cytoskeleton"/>
    <property type="evidence" value="ECO:0007669"/>
    <property type="project" value="TreeGrafter"/>
</dbReference>
<dbReference type="CDD" id="cd01243">
    <property type="entry name" value="PH_MRCK"/>
    <property type="match status" value="1"/>
</dbReference>
<feature type="domain" description="PH" evidence="21">
    <location>
        <begin position="945"/>
        <end position="1086"/>
    </location>
</feature>
<comment type="catalytic activity">
    <reaction evidence="17">
        <text>L-seryl-[protein] + ATP = O-phospho-L-seryl-[protein] + ADP + H(+)</text>
        <dbReference type="Rhea" id="RHEA:17989"/>
        <dbReference type="Rhea" id="RHEA-COMP:9863"/>
        <dbReference type="Rhea" id="RHEA-COMP:11604"/>
        <dbReference type="ChEBI" id="CHEBI:15378"/>
        <dbReference type="ChEBI" id="CHEBI:29999"/>
        <dbReference type="ChEBI" id="CHEBI:30616"/>
        <dbReference type="ChEBI" id="CHEBI:83421"/>
        <dbReference type="ChEBI" id="CHEBI:456216"/>
        <dbReference type="EC" id="2.7.11.1"/>
    </reaction>
</comment>
<dbReference type="InterPro" id="IPR000719">
    <property type="entry name" value="Prot_kinase_dom"/>
</dbReference>
<dbReference type="InterPro" id="IPR036322">
    <property type="entry name" value="WD40_repeat_dom_sf"/>
</dbReference>
<evidence type="ECO:0000259" key="25">
    <source>
        <dbReference type="PROSITE" id="PS50219"/>
    </source>
</evidence>
<dbReference type="Pfam" id="PF25346">
    <property type="entry name" value="PH_MRCK"/>
    <property type="match status" value="1"/>
</dbReference>
<dbReference type="Gene3D" id="1.10.510.10">
    <property type="entry name" value="Transferase(Phosphotransferase) domain 1"/>
    <property type="match status" value="1"/>
</dbReference>
<dbReference type="FunFam" id="1.10.510.10:FF:000751">
    <property type="entry name" value="Non-specific serine/threonine protein kinase"/>
    <property type="match status" value="1"/>
</dbReference>
<dbReference type="GO" id="GO:0031032">
    <property type="term" value="P:actomyosin structure organization"/>
    <property type="evidence" value="ECO:0007669"/>
    <property type="project" value="TreeGrafter"/>
</dbReference>
<keyword evidence="10 18" id="KW-0547">Nucleotide-binding</keyword>
<comment type="similarity">
    <text evidence="3">Belongs to the protein kinase superfamily. AGC Ser/Thr protein kinase family. DMPK subfamily.</text>
</comment>
<dbReference type="PROSITE" id="PS51285">
    <property type="entry name" value="AGC_KINASE_CTER"/>
    <property type="match status" value="1"/>
</dbReference>
<evidence type="ECO:0000256" key="15">
    <source>
        <dbReference type="ARBA" id="ARBA00023054"/>
    </source>
</evidence>
<protein>
    <recommendedName>
        <fullName evidence="4">non-specific serine/threonine protein kinase</fullName>
        <ecNumber evidence="4">2.7.11.1</ecNumber>
    </recommendedName>
</protein>
<evidence type="ECO:0000256" key="9">
    <source>
        <dbReference type="ARBA" id="ARBA00022723"/>
    </source>
</evidence>
<comment type="catalytic activity">
    <reaction evidence="16">
        <text>L-threonyl-[protein] + ATP = O-phospho-L-threonyl-[protein] + ADP + H(+)</text>
        <dbReference type="Rhea" id="RHEA:46608"/>
        <dbReference type="Rhea" id="RHEA-COMP:11060"/>
        <dbReference type="Rhea" id="RHEA-COMP:11605"/>
        <dbReference type="ChEBI" id="CHEBI:15378"/>
        <dbReference type="ChEBI" id="CHEBI:30013"/>
        <dbReference type="ChEBI" id="CHEBI:30616"/>
        <dbReference type="ChEBI" id="CHEBI:61977"/>
        <dbReference type="ChEBI" id="CHEBI:456216"/>
        <dbReference type="EC" id="2.7.11.1"/>
    </reaction>
</comment>
<dbReference type="PROSITE" id="PS00107">
    <property type="entry name" value="PROTEIN_KINASE_ATP"/>
    <property type="match status" value="1"/>
</dbReference>
<evidence type="ECO:0000259" key="24">
    <source>
        <dbReference type="PROSITE" id="PS50108"/>
    </source>
</evidence>
<evidence type="ECO:0000256" key="5">
    <source>
        <dbReference type="ARBA" id="ARBA00022490"/>
    </source>
</evidence>
<feature type="compositionally biased region" description="Low complexity" evidence="20">
    <location>
        <begin position="1496"/>
        <end position="1505"/>
    </location>
</feature>
<comment type="subcellular location">
    <subcellularLocation>
        <location evidence="2">Cytoplasm</location>
    </subcellularLocation>
</comment>
<sequence>MSDNQETLSLEDRFDILANLFRSSSLPSSALKSYRLYADAEISAAAGVVAGDFDESNNHIKSFNDEFFIDLLIAVYTDLQRNTHQIRDKNSSAIKFCNRVKPLVDYINRLKLKSNDFDQLKVIGKGAFGQVSLVKSKHNEKVYAMKVLNKIEMTKRTEKACFKEERDILLNGSNDWFTKMHYAFQDGENLYLVMDYYIGGEFLTLLSKYDDTLPEEMCKFYATQMILAISALHDLGYIHRDIKPHNILIDSTGHIRLADFGSCVKAALVQFDTSTPVGTPDYISPEILTVIEGKNKTDCPYSYETDWWSLGIVIFESFYGEPPFYAESLIETYFKIMNHKIHFMYPPNDNVTDEAKDLISNLVTDRQSRYKKIDQFKTHPWFIGTDWDRIRYQTPPYQPEFSGPDDTSNFDTSDLKPINAPTSVSLPNNKDCHVELSFVGFSATFSTVNSQKEFQAITPNTEEIFETKNHSKVTESEHSSSGNSTMSMSEAVATISNLEHRLKSAQQEWSEMSHLLAEMKKDKNILSDKLRMKEQELDEHIDKNSQLRQQMRNFEKLKRQHLEEVSNLQAELEAQKIIRKQDQNTIKDFEDRIETMERQLQKHDDESSLSNSGEIQNFMKKINELEQQVLNLEEENIVIKKENCETKKFFNDVNRDLMNLINQDLTCEKEFKVLLELIDKESQDQDSVVEIISMLEYNLKRFKFLNDKNNRTNSSAIYDNINQQQINATSWQERRSAKVDKQELLTLQLELKSEITEKQKVQNELEKLQQEYDNLNIQLIDSRNEITKLKKHLSKLSQENSMNNIHHINQQQQQRYSRSSNHESDDTDSSLGPFMREYAMDHKKSVLSMSSSSGQNHKKYNTLSESNENFDYHNKLGHSFIIRTFITPIKCYICTSLMIGLVRQGYVCEVCGYACHVDCVDLGSECPFDEAKQRPVGIDPQKGIGTAYEGFVKIPKPRGGIRKGWIRMFVVVCDFKLFLYDIINTGDSSLAYANVNNDIGYSNLVNTPSVSASTIIDMRDEFFSVSDVNESDVIHATPKDIPCIFRITTSMIGNYQEGLQKFTQLMLVDKESEKNKWIEALTELHRIIRRNKIPHRNILQCHHLLNTFQISILRNMNNIYCCYMIDETRLLIGCEECLLCCDLDIHSYHRLNQSKKFLQIAYIQSEQLIVALGGKQKQIKLIPIRALDHDGIDWIKMIETKNSTTFTVTYVNSAAFICVAIRKTLYIFEITHKKSRYLLHHEIQMPVNIQTLNTCRESFVAVGTSSNFIVYDVKRSEQPLYLVNQDSADLIYLIQNSIDPFLCYPVNEKEWLLIFAHYGVYVDDHGKRTRCLELQYPSQPLYVSILTSEEHSSSYLLIFSQTHINVFDINEIQWIQTINIKETKPLQTFANDVLFCITKALDLPNLIQIVIKDDKTIRVFGENIRPFTLINLSQKNIPNQCQDLKKNIKLKISAPTDFSHISHLGPGSGPFSSNLIDLNGINDKRMDHSSKDSLSKSHTSLNIKN</sequence>
<dbReference type="SUPFAM" id="SSF57889">
    <property type="entry name" value="Cysteine-rich domain"/>
    <property type="match status" value="1"/>
</dbReference>
<dbReference type="SUPFAM" id="SSF56112">
    <property type="entry name" value="Protein kinase-like (PK-like)"/>
    <property type="match status" value="1"/>
</dbReference>
<evidence type="ECO:0000256" key="13">
    <source>
        <dbReference type="ARBA" id="ARBA00022833"/>
    </source>
</evidence>
<evidence type="ECO:0000259" key="23">
    <source>
        <dbReference type="PROSITE" id="PS50081"/>
    </source>
</evidence>
<dbReference type="PROSITE" id="PS00108">
    <property type="entry name" value="PROTEIN_KINASE_ST"/>
    <property type="match status" value="1"/>
</dbReference>
<dbReference type="GO" id="GO:0005524">
    <property type="term" value="F:ATP binding"/>
    <property type="evidence" value="ECO:0007669"/>
    <property type="project" value="UniProtKB-UniRule"/>
</dbReference>
<evidence type="ECO:0000256" key="8">
    <source>
        <dbReference type="ARBA" id="ARBA00022679"/>
    </source>
</evidence>
<dbReference type="PROSITE" id="PS50219">
    <property type="entry name" value="CNH"/>
    <property type="match status" value="1"/>
</dbReference>
<evidence type="ECO:0000313" key="28">
    <source>
        <dbReference type="EnsemblMetazoa" id="KAF7488419.1"/>
    </source>
</evidence>